<dbReference type="InterPro" id="IPR036388">
    <property type="entry name" value="WH-like_DNA-bd_sf"/>
</dbReference>
<keyword evidence="7" id="KW-1185">Reference proteome</keyword>
<dbReference type="Gene3D" id="1.10.10.10">
    <property type="entry name" value="Winged helix-like DNA-binding domain superfamily/Winged helix DNA-binding domain"/>
    <property type="match status" value="1"/>
</dbReference>
<dbReference type="PROSITE" id="PS50931">
    <property type="entry name" value="HTH_LYSR"/>
    <property type="match status" value="1"/>
</dbReference>
<reference evidence="6 7" key="1">
    <citation type="submission" date="2016-04" db="EMBL/GenBank/DDBJ databases">
        <title>Draft genome sequence of Janthinobacterium psychrotolerans sp. nov., isolated from freshwater sediments in Denmark.</title>
        <authorList>
            <person name="Gong X."/>
            <person name="Skrivergaard S."/>
            <person name="Korsgaard B.S."/>
            <person name="Schreiber L."/>
            <person name="Marshall I.P."/>
            <person name="Finster K."/>
            <person name="Schramm A."/>
        </authorList>
    </citation>
    <scope>NUCLEOTIDE SEQUENCE [LARGE SCALE GENOMIC DNA]</scope>
    <source>
        <strain evidence="6 7">S3-2</strain>
    </source>
</reference>
<dbReference type="InterPro" id="IPR036390">
    <property type="entry name" value="WH_DNA-bd_sf"/>
</dbReference>
<evidence type="ECO:0000313" key="6">
    <source>
        <dbReference type="EMBL" id="OBV40895.1"/>
    </source>
</evidence>
<feature type="domain" description="HTH lysR-type" evidence="5">
    <location>
        <begin position="1"/>
        <end position="60"/>
    </location>
</feature>
<evidence type="ECO:0000259" key="5">
    <source>
        <dbReference type="PROSITE" id="PS50931"/>
    </source>
</evidence>
<evidence type="ECO:0000313" key="7">
    <source>
        <dbReference type="Proteomes" id="UP000092713"/>
    </source>
</evidence>
<proteinExistence type="inferred from homology"/>
<dbReference type="Gene3D" id="3.40.190.290">
    <property type="match status" value="1"/>
</dbReference>
<evidence type="ECO:0000256" key="1">
    <source>
        <dbReference type="ARBA" id="ARBA00009437"/>
    </source>
</evidence>
<dbReference type="PANTHER" id="PTHR30126">
    <property type="entry name" value="HTH-TYPE TRANSCRIPTIONAL REGULATOR"/>
    <property type="match status" value="1"/>
</dbReference>
<dbReference type="EMBL" id="LOCQ01000042">
    <property type="protein sequence ID" value="OBV40895.1"/>
    <property type="molecule type" value="Genomic_DNA"/>
</dbReference>
<dbReference type="CDD" id="cd05466">
    <property type="entry name" value="PBP2_LTTR_substrate"/>
    <property type="match status" value="1"/>
</dbReference>
<keyword evidence="3 6" id="KW-0238">DNA-binding</keyword>
<dbReference type="Pfam" id="PF03466">
    <property type="entry name" value="LysR_substrate"/>
    <property type="match status" value="1"/>
</dbReference>
<keyword evidence="4" id="KW-0804">Transcription</keyword>
<accession>A0A1A7C800</accession>
<comment type="similarity">
    <text evidence="1">Belongs to the LysR transcriptional regulatory family.</text>
</comment>
<dbReference type="AlphaFoldDB" id="A0A1A7C800"/>
<dbReference type="RefSeq" id="WP_065306469.1">
    <property type="nucleotide sequence ID" value="NZ_LOCQ01000042.1"/>
</dbReference>
<evidence type="ECO:0000256" key="3">
    <source>
        <dbReference type="ARBA" id="ARBA00023125"/>
    </source>
</evidence>
<evidence type="ECO:0000256" key="4">
    <source>
        <dbReference type="ARBA" id="ARBA00023163"/>
    </source>
</evidence>
<name>A0A1A7C800_9BURK</name>
<dbReference type="PANTHER" id="PTHR30126:SF91">
    <property type="entry name" value="LYSR FAMILY TRANSCRIPTIONAL REGULATOR"/>
    <property type="match status" value="1"/>
</dbReference>
<dbReference type="GO" id="GO:0003700">
    <property type="term" value="F:DNA-binding transcription factor activity"/>
    <property type="evidence" value="ECO:0007669"/>
    <property type="project" value="InterPro"/>
</dbReference>
<dbReference type="STRING" id="1747903.ASR47_102121"/>
<dbReference type="OrthoDB" id="196624at2"/>
<gene>
    <name evidence="6" type="ORF">ASR47_102121</name>
</gene>
<evidence type="ECO:0000256" key="2">
    <source>
        <dbReference type="ARBA" id="ARBA00023015"/>
    </source>
</evidence>
<dbReference type="InterPro" id="IPR000847">
    <property type="entry name" value="LysR_HTH_N"/>
</dbReference>
<organism evidence="6 7">
    <name type="scientific">Janthinobacterium psychrotolerans</name>
    <dbReference type="NCBI Taxonomy" id="1747903"/>
    <lineage>
        <taxon>Bacteria</taxon>
        <taxon>Pseudomonadati</taxon>
        <taxon>Pseudomonadota</taxon>
        <taxon>Betaproteobacteria</taxon>
        <taxon>Burkholderiales</taxon>
        <taxon>Oxalobacteraceae</taxon>
        <taxon>Janthinobacterium</taxon>
    </lineage>
</organism>
<sequence>MKLSSHNIELFLAVVDGGSFSSAARALRRSPSAVSMAIAHLEAELGISLFDRGARNAVPTPAAMALLPHARLVAEQLKQLHLHVQQLAQGLESRISLGIAAELDRAPFLRAVQALSQRHPLLDIEVLTAPQDDVLDLLHRGRISACMAFGGGRINHEEQFQLVGSDALLAIISTRHPPGETGRAVYIEELVNLRQIIVASRELALADARPVVGLAHWRTDSLPMALAMVEAGLGWGNFAQAAIAESLAAGRVRRLAFKNTGNGLALPIHLVWMKDRPPGMAARAFLQLLAEAP</sequence>
<dbReference type="Pfam" id="PF00126">
    <property type="entry name" value="HTH_1"/>
    <property type="match status" value="1"/>
</dbReference>
<dbReference type="Proteomes" id="UP000092713">
    <property type="component" value="Unassembled WGS sequence"/>
</dbReference>
<dbReference type="PRINTS" id="PR00039">
    <property type="entry name" value="HTHLYSR"/>
</dbReference>
<dbReference type="GO" id="GO:0000976">
    <property type="term" value="F:transcription cis-regulatory region binding"/>
    <property type="evidence" value="ECO:0007669"/>
    <property type="project" value="TreeGrafter"/>
</dbReference>
<dbReference type="InterPro" id="IPR005119">
    <property type="entry name" value="LysR_subst-bd"/>
</dbReference>
<comment type="caution">
    <text evidence="6">The sequence shown here is derived from an EMBL/GenBank/DDBJ whole genome shotgun (WGS) entry which is preliminary data.</text>
</comment>
<dbReference type="SUPFAM" id="SSF46785">
    <property type="entry name" value="Winged helix' DNA-binding domain"/>
    <property type="match status" value="1"/>
</dbReference>
<keyword evidence="2" id="KW-0805">Transcription regulation</keyword>
<dbReference type="SUPFAM" id="SSF53850">
    <property type="entry name" value="Periplasmic binding protein-like II"/>
    <property type="match status" value="1"/>
</dbReference>
<protein>
    <submittedName>
        <fullName evidence="6">DNA-binding transcriptional regulator, LysR family</fullName>
    </submittedName>
</protein>